<evidence type="ECO:0000313" key="3">
    <source>
        <dbReference type="Proteomes" id="UP000317378"/>
    </source>
</evidence>
<evidence type="ECO:0000313" key="2">
    <source>
        <dbReference type="EMBL" id="TPQ17335.1"/>
    </source>
</evidence>
<evidence type="ECO:0000256" key="1">
    <source>
        <dbReference type="SAM" id="Phobius"/>
    </source>
</evidence>
<dbReference type="Proteomes" id="UP000317378">
    <property type="component" value="Unassembled WGS sequence"/>
</dbReference>
<keyword evidence="1" id="KW-1133">Transmembrane helix</keyword>
<keyword evidence="1" id="KW-0472">Membrane</keyword>
<name>A0A505D6F7_9ACTN</name>
<keyword evidence="1" id="KW-0812">Transmembrane</keyword>
<comment type="caution">
    <text evidence="2">The sequence shown here is derived from an EMBL/GenBank/DDBJ whole genome shotgun (WGS) entry which is preliminary data.</text>
</comment>
<dbReference type="EMBL" id="VCHX02000294">
    <property type="protein sequence ID" value="TPQ17335.1"/>
    <property type="molecule type" value="Genomic_DNA"/>
</dbReference>
<proteinExistence type="predicted"/>
<keyword evidence="3" id="KW-1185">Reference proteome</keyword>
<gene>
    <name evidence="2" type="ORF">FGD71_037020</name>
</gene>
<sequence length="73" mass="7528">MKFDLLQGLGVLLLVLGAQGAIRLLIDHDQLGLLGGLDAGFGGTVAMYVVAVVAGAVLAGWARDRAKALGRRK</sequence>
<feature type="transmembrane region" description="Helical" evidence="1">
    <location>
        <begin position="44"/>
        <end position="62"/>
    </location>
</feature>
<protein>
    <submittedName>
        <fullName evidence="2">Uncharacterized protein</fullName>
    </submittedName>
</protein>
<accession>A0A505D6F7</accession>
<dbReference type="AlphaFoldDB" id="A0A505D6F7"/>
<reference evidence="2 3" key="1">
    <citation type="submission" date="2019-06" db="EMBL/GenBank/DDBJ databases">
        <title>Streptomyces sporangiiformans sp. nov., a novel actinomycete isolated from soil in Mount Song.</title>
        <authorList>
            <person name="Han L."/>
        </authorList>
    </citation>
    <scope>NUCLEOTIDE SEQUENCE [LARGE SCALE GENOMIC DNA]</scope>
    <source>
        <strain evidence="2 3">NEAU-SSA 1</strain>
    </source>
</reference>
<organism evidence="2 3">
    <name type="scientific">Streptomyces sporangiiformans</name>
    <dbReference type="NCBI Taxonomy" id="2315329"/>
    <lineage>
        <taxon>Bacteria</taxon>
        <taxon>Bacillati</taxon>
        <taxon>Actinomycetota</taxon>
        <taxon>Actinomycetes</taxon>
        <taxon>Kitasatosporales</taxon>
        <taxon>Streptomycetaceae</taxon>
        <taxon>Streptomyces</taxon>
    </lineage>
</organism>